<feature type="transmembrane region" description="Helical" evidence="2">
    <location>
        <begin position="63"/>
        <end position="86"/>
    </location>
</feature>
<dbReference type="SUPFAM" id="SSF103473">
    <property type="entry name" value="MFS general substrate transporter"/>
    <property type="match status" value="1"/>
</dbReference>
<feature type="transmembrane region" description="Helical" evidence="2">
    <location>
        <begin position="483"/>
        <end position="503"/>
    </location>
</feature>
<dbReference type="Gene3D" id="1.20.1250.20">
    <property type="entry name" value="MFS general substrate transporter like domains"/>
    <property type="match status" value="1"/>
</dbReference>
<keyword evidence="2" id="KW-0472">Membrane</keyword>
<dbReference type="InterPro" id="IPR036259">
    <property type="entry name" value="MFS_trans_sf"/>
</dbReference>
<dbReference type="PANTHER" id="PTHR37891:SF1">
    <property type="entry name" value="OS06G0113900 PROTEIN"/>
    <property type="match status" value="1"/>
</dbReference>
<accession>A0A7J7NSN9</accession>
<gene>
    <name evidence="3" type="ORF">GIB67_038729</name>
</gene>
<evidence type="ECO:0000256" key="1">
    <source>
        <dbReference type="SAM" id="MobiDB-lite"/>
    </source>
</evidence>
<feature type="region of interest" description="Disordered" evidence="1">
    <location>
        <begin position="1"/>
        <end position="32"/>
    </location>
</feature>
<dbReference type="PANTHER" id="PTHR37891">
    <property type="entry name" value="OS06G0113900 PROTEIN"/>
    <property type="match status" value="1"/>
</dbReference>
<feature type="transmembrane region" description="Helical" evidence="2">
    <location>
        <begin position="328"/>
        <end position="351"/>
    </location>
</feature>
<feature type="transmembrane region" description="Helical" evidence="2">
    <location>
        <begin position="239"/>
        <end position="262"/>
    </location>
</feature>
<keyword evidence="4" id="KW-1185">Reference proteome</keyword>
<reference evidence="3 4" key="1">
    <citation type="journal article" date="2020" name="IScience">
        <title>Genome Sequencing of the Endangered Kingdonia uniflora (Circaeasteraceae, Ranunculales) Reveals Potential Mechanisms of Evolutionary Specialization.</title>
        <authorList>
            <person name="Sun Y."/>
            <person name="Deng T."/>
            <person name="Zhang A."/>
            <person name="Moore M.J."/>
            <person name="Landis J.B."/>
            <person name="Lin N."/>
            <person name="Zhang H."/>
            <person name="Zhang X."/>
            <person name="Huang J."/>
            <person name="Zhang X."/>
            <person name="Sun H."/>
            <person name="Wang H."/>
        </authorList>
    </citation>
    <scope>NUCLEOTIDE SEQUENCE [LARGE SCALE GENOMIC DNA]</scope>
    <source>
        <strain evidence="3">TB1705</strain>
        <tissue evidence="3">Leaf</tissue>
    </source>
</reference>
<feature type="transmembrane region" description="Helical" evidence="2">
    <location>
        <begin position="168"/>
        <end position="189"/>
    </location>
</feature>
<dbReference type="AlphaFoldDB" id="A0A7J7NSN9"/>
<dbReference type="OrthoDB" id="1869137at2759"/>
<name>A0A7J7NSN9_9MAGN</name>
<dbReference type="Proteomes" id="UP000541444">
    <property type="component" value="Unassembled WGS sequence"/>
</dbReference>
<evidence type="ECO:0000313" key="4">
    <source>
        <dbReference type="Proteomes" id="UP000541444"/>
    </source>
</evidence>
<keyword evidence="2" id="KW-0812">Transmembrane</keyword>
<feature type="compositionally biased region" description="Polar residues" evidence="1">
    <location>
        <begin position="1"/>
        <end position="13"/>
    </location>
</feature>
<proteinExistence type="predicted"/>
<keyword evidence="2" id="KW-1133">Transmembrane helix</keyword>
<feature type="transmembrane region" description="Helical" evidence="2">
    <location>
        <begin position="132"/>
        <end position="156"/>
    </location>
</feature>
<feature type="transmembrane region" description="Helical" evidence="2">
    <location>
        <begin position="274"/>
        <end position="294"/>
    </location>
</feature>
<evidence type="ECO:0000313" key="3">
    <source>
        <dbReference type="EMBL" id="KAF6170196.1"/>
    </source>
</evidence>
<feature type="transmembrane region" description="Helical" evidence="2">
    <location>
        <begin position="457"/>
        <end position="476"/>
    </location>
</feature>
<feature type="transmembrane region" description="Helical" evidence="2">
    <location>
        <begin position="417"/>
        <end position="437"/>
    </location>
</feature>
<protein>
    <submittedName>
        <fullName evidence="3">Uncharacterized protein</fullName>
    </submittedName>
</protein>
<sequence>MATSGDIQDTSGPPSTPVDMEDVKDAPTPDIHNISQKLERARRVYKDFERVEEQPTNVEITLWYLYGMCSYFVHTVLIPILFPLIVSQVVSLPKEPKNGWYESDTGNPCREKEMRVFQALIQKSISVGEVNLSPLGLTGISWAAGILVSAPILGYLAPHLDHGESQHLIFGIATAVGGLVCLPVGFFGVKWIFPPYIAAVVIASVVTTASHTRHLGLMVRGFTTSTTRNRQFPERRSVSSWLSLHATAAGCLGAGIISAFIYRMLHHNEKFMSLWIVSIFSGLKWIVGTVHAFSAMRPGVLPSSRGNSPSVWSHIFSIFKYPHAAGSLVAVFLSSFTSTSIFTGGILYIVGELCLKPVYFLSLWLIYFIFPLFSLPLLHPLQLLAKTDAVRMKLLGLLVSATTSGLGYYFRKGNWNGPHIFIIVAIQSTAAGILHAFGRGLVLDCTPPRKEGVFSAWYSLVRTLGACGGFAVASAFPKNITKSFSVAFYTSMAGVLVLIFGNISNYGGAVAAGHVKEEDKGENELDWNGEDSGLVHMKAIEERHGEA</sequence>
<feature type="transmembrane region" description="Helical" evidence="2">
    <location>
        <begin position="358"/>
        <end position="378"/>
    </location>
</feature>
<organism evidence="3 4">
    <name type="scientific">Kingdonia uniflora</name>
    <dbReference type="NCBI Taxonomy" id="39325"/>
    <lineage>
        <taxon>Eukaryota</taxon>
        <taxon>Viridiplantae</taxon>
        <taxon>Streptophyta</taxon>
        <taxon>Embryophyta</taxon>
        <taxon>Tracheophyta</taxon>
        <taxon>Spermatophyta</taxon>
        <taxon>Magnoliopsida</taxon>
        <taxon>Ranunculales</taxon>
        <taxon>Circaeasteraceae</taxon>
        <taxon>Kingdonia</taxon>
    </lineage>
</organism>
<feature type="transmembrane region" description="Helical" evidence="2">
    <location>
        <begin position="390"/>
        <end position="410"/>
    </location>
</feature>
<feature type="transmembrane region" description="Helical" evidence="2">
    <location>
        <begin position="196"/>
        <end position="219"/>
    </location>
</feature>
<comment type="caution">
    <text evidence="3">The sequence shown here is derived from an EMBL/GenBank/DDBJ whole genome shotgun (WGS) entry which is preliminary data.</text>
</comment>
<dbReference type="EMBL" id="JACGCM010000601">
    <property type="protein sequence ID" value="KAF6170196.1"/>
    <property type="molecule type" value="Genomic_DNA"/>
</dbReference>
<evidence type="ECO:0000256" key="2">
    <source>
        <dbReference type="SAM" id="Phobius"/>
    </source>
</evidence>